<keyword evidence="1" id="KW-0677">Repeat</keyword>
<accession>A0A3P7U0Y6</accession>
<reference evidence="5" key="2">
    <citation type="submission" date="2019-09" db="UniProtKB">
        <authorList>
            <consortium name="WormBaseParasite"/>
        </authorList>
    </citation>
    <scope>IDENTIFICATION</scope>
</reference>
<dbReference type="EMBL" id="UZAH01004811">
    <property type="protein sequence ID" value="VDO28026.1"/>
    <property type="molecule type" value="Genomic_DNA"/>
</dbReference>
<dbReference type="SUPFAM" id="SSF48403">
    <property type="entry name" value="Ankyrin repeat"/>
    <property type="match status" value="1"/>
</dbReference>
<evidence type="ECO:0000313" key="4">
    <source>
        <dbReference type="Proteomes" id="UP000050761"/>
    </source>
</evidence>
<dbReference type="Proteomes" id="UP000050761">
    <property type="component" value="Unassembled WGS sequence"/>
</dbReference>
<keyword evidence="2" id="KW-0040">ANK repeat</keyword>
<dbReference type="PANTHER" id="PTHR24166:SF48">
    <property type="entry name" value="PROTEIN VAPYRIN"/>
    <property type="match status" value="1"/>
</dbReference>
<dbReference type="AlphaFoldDB" id="A0A183F9B3"/>
<reference evidence="3 4" key="1">
    <citation type="submission" date="2018-11" db="EMBL/GenBank/DDBJ databases">
        <authorList>
            <consortium name="Pathogen Informatics"/>
        </authorList>
    </citation>
    <scope>NUCLEOTIDE SEQUENCE [LARGE SCALE GENOMIC DNA]</scope>
</reference>
<protein>
    <submittedName>
        <fullName evidence="5">ANK_REP_REGION domain-containing protein</fullName>
    </submittedName>
</protein>
<dbReference type="PANTHER" id="PTHR24166">
    <property type="entry name" value="ROLLING PEBBLES, ISOFORM B"/>
    <property type="match status" value="1"/>
</dbReference>
<dbReference type="OrthoDB" id="5860128at2759"/>
<accession>A0A183F9B3</accession>
<dbReference type="Gene3D" id="1.25.40.20">
    <property type="entry name" value="Ankyrin repeat-containing domain"/>
    <property type="match status" value="1"/>
</dbReference>
<evidence type="ECO:0000256" key="2">
    <source>
        <dbReference type="ARBA" id="ARBA00023043"/>
    </source>
</evidence>
<name>A0A183F9B3_HELPZ</name>
<sequence length="183" mass="20430">MIPKESPLSIAAYHGNVEMVDLLKKHELLLPHHFPQAFREAAGAGDLPMLRKLWTLCGENHACLHESESERCRRRCTPLHVAAAAGHLTCVQHLCVDDYLRKTQDCVGDLPLNYAIENGHLVITAACLWRLNASCFDAHSTVHRPPLCTSAYVEGEFECGFDLHNGLPGQPVVRLVFFLARRV</sequence>
<dbReference type="WBParaSite" id="HPBE_0000275501-mRNA-1">
    <property type="protein sequence ID" value="HPBE_0000275501-mRNA-1"/>
    <property type="gene ID" value="HPBE_0000275501"/>
</dbReference>
<evidence type="ECO:0000256" key="1">
    <source>
        <dbReference type="ARBA" id="ARBA00022737"/>
    </source>
</evidence>
<organism evidence="4 5">
    <name type="scientific">Heligmosomoides polygyrus</name>
    <name type="common">Parasitic roundworm</name>
    <dbReference type="NCBI Taxonomy" id="6339"/>
    <lineage>
        <taxon>Eukaryota</taxon>
        <taxon>Metazoa</taxon>
        <taxon>Ecdysozoa</taxon>
        <taxon>Nematoda</taxon>
        <taxon>Chromadorea</taxon>
        <taxon>Rhabditida</taxon>
        <taxon>Rhabditina</taxon>
        <taxon>Rhabditomorpha</taxon>
        <taxon>Strongyloidea</taxon>
        <taxon>Heligmosomidae</taxon>
        <taxon>Heligmosomoides</taxon>
    </lineage>
</organism>
<evidence type="ECO:0000313" key="5">
    <source>
        <dbReference type="WBParaSite" id="HPBE_0000275501-mRNA-1"/>
    </source>
</evidence>
<dbReference type="InterPro" id="IPR002110">
    <property type="entry name" value="Ankyrin_rpt"/>
</dbReference>
<keyword evidence="4" id="KW-1185">Reference proteome</keyword>
<proteinExistence type="predicted"/>
<dbReference type="Pfam" id="PF12796">
    <property type="entry name" value="Ank_2"/>
    <property type="match status" value="1"/>
</dbReference>
<evidence type="ECO:0000313" key="3">
    <source>
        <dbReference type="EMBL" id="VDO28026.1"/>
    </source>
</evidence>
<dbReference type="InterPro" id="IPR036770">
    <property type="entry name" value="Ankyrin_rpt-contain_sf"/>
</dbReference>
<gene>
    <name evidence="3" type="ORF">HPBE_LOCUS2756</name>
</gene>
<dbReference type="InterPro" id="IPR050889">
    <property type="entry name" value="Dendritic_Spine_Reg/Scaffold"/>
</dbReference>